<sequence length="53" mass="6485">MPTPKRKRAEDYFDKMVVRRCGQTCYWCKEWKDTIRSLIERNLKRPDRLPVVA</sequence>
<evidence type="ECO:0000313" key="1">
    <source>
        <dbReference type="EMBL" id="GAF98606.1"/>
    </source>
</evidence>
<protein>
    <submittedName>
        <fullName evidence="1">Uncharacterized protein</fullName>
    </submittedName>
</protein>
<accession>X0UH24</accession>
<proteinExistence type="predicted"/>
<dbReference type="EMBL" id="BARS01013660">
    <property type="protein sequence ID" value="GAF98606.1"/>
    <property type="molecule type" value="Genomic_DNA"/>
</dbReference>
<reference evidence="1" key="1">
    <citation type="journal article" date="2014" name="Front. Microbiol.">
        <title>High frequency of phylogenetically diverse reductive dehalogenase-homologous genes in deep subseafloor sedimentary metagenomes.</title>
        <authorList>
            <person name="Kawai M."/>
            <person name="Futagami T."/>
            <person name="Toyoda A."/>
            <person name="Takaki Y."/>
            <person name="Nishi S."/>
            <person name="Hori S."/>
            <person name="Arai W."/>
            <person name="Tsubouchi T."/>
            <person name="Morono Y."/>
            <person name="Uchiyama I."/>
            <person name="Ito T."/>
            <person name="Fujiyama A."/>
            <person name="Inagaki F."/>
            <person name="Takami H."/>
        </authorList>
    </citation>
    <scope>NUCLEOTIDE SEQUENCE</scope>
    <source>
        <strain evidence="1">Expedition CK06-06</strain>
    </source>
</reference>
<name>X0UH24_9ZZZZ</name>
<dbReference type="AlphaFoldDB" id="X0UH24"/>
<gene>
    <name evidence="1" type="ORF">S01H1_23574</name>
</gene>
<feature type="non-terminal residue" evidence="1">
    <location>
        <position position="53"/>
    </location>
</feature>
<organism evidence="1">
    <name type="scientific">marine sediment metagenome</name>
    <dbReference type="NCBI Taxonomy" id="412755"/>
    <lineage>
        <taxon>unclassified sequences</taxon>
        <taxon>metagenomes</taxon>
        <taxon>ecological metagenomes</taxon>
    </lineage>
</organism>
<comment type="caution">
    <text evidence="1">The sequence shown here is derived from an EMBL/GenBank/DDBJ whole genome shotgun (WGS) entry which is preliminary data.</text>
</comment>